<name>A0A7T1KSC0_9CAUD</name>
<protein>
    <submittedName>
        <fullName evidence="1">Uncharacterized protein</fullName>
    </submittedName>
</protein>
<sequence length="103" mass="11012">MTNDLTLHHHTETYSWQTPGAVPVVLPIREPGHVVTIIPARISVSVVNAVIDRVHLSGLVEGTDDHWTGDTYARDGDGVWSHAPEIVVRAVAETAALVGADCA</sequence>
<accession>A0A7T1KSC0</accession>
<proteinExistence type="predicted"/>
<dbReference type="Proteomes" id="UP000594820">
    <property type="component" value="Segment"/>
</dbReference>
<gene>
    <name evidence="1" type="primary">76</name>
    <name evidence="1" type="ORF">SEA_LILBEANIE_76</name>
</gene>
<keyword evidence="2" id="KW-1185">Reference proteome</keyword>
<evidence type="ECO:0000313" key="1">
    <source>
        <dbReference type="EMBL" id="QPO17154.1"/>
    </source>
</evidence>
<organism evidence="1 2">
    <name type="scientific">Gordonia phage Lilbeanie</name>
    <dbReference type="NCBI Taxonomy" id="2794947"/>
    <lineage>
        <taxon>Viruses</taxon>
        <taxon>Duplodnaviria</taxon>
        <taxon>Heunggongvirae</taxon>
        <taxon>Uroviricota</taxon>
        <taxon>Caudoviricetes</taxon>
        <taxon>Stackebrandtviridae</taxon>
        <taxon>Lilbeanievirus</taxon>
        <taxon>Lilbeanievirus lilbeanie</taxon>
    </lineage>
</organism>
<dbReference type="RefSeq" id="YP_010002637.1">
    <property type="nucleotide sequence ID" value="NC_053246.1"/>
</dbReference>
<evidence type="ECO:0000313" key="2">
    <source>
        <dbReference type="Proteomes" id="UP000594820"/>
    </source>
</evidence>
<dbReference type="GeneID" id="63027188"/>
<dbReference type="EMBL" id="MW314850">
    <property type="protein sequence ID" value="QPO17154.1"/>
    <property type="molecule type" value="Genomic_DNA"/>
</dbReference>
<dbReference type="KEGG" id="vg:63027188"/>
<reference evidence="1 2" key="1">
    <citation type="submission" date="2020-12" db="EMBL/GenBank/DDBJ databases">
        <authorList>
            <person name="Mahalingham V.A."/>
            <person name="Abad L.A."/>
            <person name="Dennis E.A."/>
            <person name="Alston T.C."/>
            <person name="Buckley J.R."/>
            <person name="Cao N.T."/>
            <person name="Cole K.B."/>
            <person name="Davis H.C."/>
            <person name="Fisher D.E."/>
            <person name="Jennings A.R."/>
            <person name="Litwin A.R."/>
            <person name="McCartney J.B."/>
            <person name="Mitchell K.E."/>
            <person name="Nasser J.B."/>
            <person name="Paudel P."/>
            <person name="Richoux S.A."/>
            <person name="Sisung K.L."/>
            <person name="Smith M.L."/>
            <person name="Sonnier C.R."/>
            <person name="Underwood K.G."/>
            <person name="Hunter C.W."/>
            <person name="Gottschalck B.A."/>
            <person name="Wiggina Z.F."/>
            <person name="Spears T.J."/>
            <person name="Hancock A.M."/>
            <person name="Gissendanner C.R."/>
            <person name="Findley A.M."/>
            <person name="Garlena R.A."/>
            <person name="Russell D.A."/>
            <person name="Jacobs-Sera D."/>
            <person name="Hatfull G.F."/>
        </authorList>
    </citation>
    <scope>NUCLEOTIDE SEQUENCE [LARGE SCALE GENOMIC DNA]</scope>
</reference>